<dbReference type="SUPFAM" id="SSF53474">
    <property type="entry name" value="alpha/beta-Hydrolases"/>
    <property type="match status" value="1"/>
</dbReference>
<sequence>MNPLKRAGLAGGAVTAAGLGALAGVSVARRPARGRRGFRDRYAREDFGMMEADRGCVVAADDGTPLAVREVGPADAPVTVVFVHGYCLRMESWHFQRRQLERRWGAAVRMVFYDQRGHGRSGTSSVASCTIGQLGRDLDAVLRAVAPDGPVLLVGHSMGGMTILALARQRPELFDERVIGVGLISTAAAGLNKTGLSRNLRNPVIDAFRLAVRTSPGLVQFGRGAARAVISPIMRAASYGTDVSPSLVRFSEGMLNDTSVTTIVNFLESLELHDESEALPVVATLPALVLCGDADMVIPFAQSEAMAAALLDCELVRVASAGHLVQLEFPMRVTDAIDRLFVRAMRQQDQTERSVVGG</sequence>
<dbReference type="InterPro" id="IPR000073">
    <property type="entry name" value="AB_hydrolase_1"/>
</dbReference>
<evidence type="ECO:0000259" key="1">
    <source>
        <dbReference type="Pfam" id="PF12697"/>
    </source>
</evidence>
<evidence type="ECO:0000313" key="3">
    <source>
        <dbReference type="Proteomes" id="UP000199417"/>
    </source>
</evidence>
<dbReference type="EMBL" id="FNAB01000023">
    <property type="protein sequence ID" value="SDE60506.1"/>
    <property type="molecule type" value="Genomic_DNA"/>
</dbReference>
<gene>
    <name evidence="2" type="ORF">SAMN05444580_12317</name>
</gene>
<feature type="domain" description="AB hydrolase-1" evidence="1">
    <location>
        <begin position="80"/>
        <end position="335"/>
    </location>
</feature>
<organism evidence="2 3">
    <name type="scientific">Rhodococcus tukisamuensis</name>
    <dbReference type="NCBI Taxonomy" id="168276"/>
    <lineage>
        <taxon>Bacteria</taxon>
        <taxon>Bacillati</taxon>
        <taxon>Actinomycetota</taxon>
        <taxon>Actinomycetes</taxon>
        <taxon>Mycobacteriales</taxon>
        <taxon>Nocardiaceae</taxon>
        <taxon>Rhodococcus</taxon>
    </lineage>
</organism>
<dbReference type="PANTHER" id="PTHR43194:SF2">
    <property type="entry name" value="PEROXISOMAL MEMBRANE PROTEIN LPX1"/>
    <property type="match status" value="1"/>
</dbReference>
<evidence type="ECO:0000313" key="2">
    <source>
        <dbReference type="EMBL" id="SDE60506.1"/>
    </source>
</evidence>
<dbReference type="Pfam" id="PF12697">
    <property type="entry name" value="Abhydrolase_6"/>
    <property type="match status" value="1"/>
</dbReference>
<name>A0A1G7EAN1_9NOCA</name>
<proteinExistence type="predicted"/>
<keyword evidence="3" id="KW-1185">Reference proteome</keyword>
<reference evidence="2 3" key="1">
    <citation type="submission" date="2016-10" db="EMBL/GenBank/DDBJ databases">
        <authorList>
            <person name="de Groot N.N."/>
        </authorList>
    </citation>
    <scope>NUCLEOTIDE SEQUENCE [LARGE SCALE GENOMIC DNA]</scope>
    <source>
        <strain evidence="2 3">JCM 11308</strain>
    </source>
</reference>
<dbReference type="Proteomes" id="UP000199417">
    <property type="component" value="Unassembled WGS sequence"/>
</dbReference>
<dbReference type="STRING" id="168276.SAMN05444580_12317"/>
<protein>
    <submittedName>
        <fullName evidence="2">Pimeloyl-ACP methyl ester carboxylesterase</fullName>
    </submittedName>
</protein>
<dbReference type="PANTHER" id="PTHR43194">
    <property type="entry name" value="HYDROLASE ALPHA/BETA FOLD FAMILY"/>
    <property type="match status" value="1"/>
</dbReference>
<dbReference type="InterPro" id="IPR050228">
    <property type="entry name" value="Carboxylesterase_BioH"/>
</dbReference>
<accession>A0A1G7EAN1</accession>
<dbReference type="Gene3D" id="3.40.50.1820">
    <property type="entry name" value="alpha/beta hydrolase"/>
    <property type="match status" value="1"/>
</dbReference>
<dbReference type="GO" id="GO:0003824">
    <property type="term" value="F:catalytic activity"/>
    <property type="evidence" value="ECO:0007669"/>
    <property type="project" value="UniProtKB-ARBA"/>
</dbReference>
<dbReference type="InterPro" id="IPR029058">
    <property type="entry name" value="AB_hydrolase_fold"/>
</dbReference>
<dbReference type="RefSeq" id="WP_072843768.1">
    <property type="nucleotide sequence ID" value="NZ_FNAB01000023.1"/>
</dbReference>
<dbReference type="AlphaFoldDB" id="A0A1G7EAN1"/>